<name>T0Z6B1_9ZZZZ</name>
<dbReference type="GO" id="GO:0098797">
    <property type="term" value="C:plasma membrane protein complex"/>
    <property type="evidence" value="ECO:0007669"/>
    <property type="project" value="TreeGrafter"/>
</dbReference>
<evidence type="ECO:0000256" key="5">
    <source>
        <dbReference type="ARBA" id="ARBA00022475"/>
    </source>
</evidence>
<dbReference type="GO" id="GO:0015891">
    <property type="term" value="P:siderophore transport"/>
    <property type="evidence" value="ECO:0007669"/>
    <property type="project" value="InterPro"/>
</dbReference>
<dbReference type="Pfam" id="PF03544">
    <property type="entry name" value="TonB_C"/>
    <property type="match status" value="1"/>
</dbReference>
<evidence type="ECO:0000256" key="11">
    <source>
        <dbReference type="ARBA" id="ARBA00023136"/>
    </source>
</evidence>
<keyword evidence="8" id="KW-0677">Repeat</keyword>
<evidence type="ECO:0000256" key="4">
    <source>
        <dbReference type="ARBA" id="ARBA00022448"/>
    </source>
</evidence>
<dbReference type="InterPro" id="IPR003538">
    <property type="entry name" value="TonB"/>
</dbReference>
<evidence type="ECO:0000256" key="2">
    <source>
        <dbReference type="ARBA" id="ARBA00006555"/>
    </source>
</evidence>
<keyword evidence="5" id="KW-1003">Cell membrane</keyword>
<dbReference type="PROSITE" id="PS52015">
    <property type="entry name" value="TONB_CTD"/>
    <property type="match status" value="1"/>
</dbReference>
<keyword evidence="11" id="KW-0472">Membrane</keyword>
<keyword evidence="4" id="KW-0813">Transport</keyword>
<protein>
    <recommendedName>
        <fullName evidence="3">Protein TonB</fullName>
    </recommendedName>
</protein>
<organism evidence="15">
    <name type="scientific">mine drainage metagenome</name>
    <dbReference type="NCBI Taxonomy" id="410659"/>
    <lineage>
        <taxon>unclassified sequences</taxon>
        <taxon>metagenomes</taxon>
        <taxon>ecological metagenomes</taxon>
    </lineage>
</organism>
<dbReference type="Gene3D" id="3.30.1150.10">
    <property type="match status" value="1"/>
</dbReference>
<keyword evidence="10" id="KW-1133">Transmembrane helix</keyword>
<dbReference type="GO" id="GO:0031992">
    <property type="term" value="F:energy transducer activity"/>
    <property type="evidence" value="ECO:0007669"/>
    <property type="project" value="InterPro"/>
</dbReference>
<evidence type="ECO:0000256" key="10">
    <source>
        <dbReference type="ARBA" id="ARBA00022989"/>
    </source>
</evidence>
<dbReference type="AlphaFoldDB" id="T0Z6B1"/>
<comment type="similarity">
    <text evidence="2">Belongs to the TonB family.</text>
</comment>
<evidence type="ECO:0000256" key="13">
    <source>
        <dbReference type="SAM" id="Coils"/>
    </source>
</evidence>
<gene>
    <name evidence="15" type="ORF">B2A_11144</name>
</gene>
<dbReference type="InterPro" id="IPR051045">
    <property type="entry name" value="TonB-dependent_transducer"/>
</dbReference>
<evidence type="ECO:0000256" key="7">
    <source>
        <dbReference type="ARBA" id="ARBA00022692"/>
    </source>
</evidence>
<comment type="subcellular location">
    <subcellularLocation>
        <location evidence="1">Cell inner membrane</location>
        <topology evidence="1">Single-pass membrane protein</topology>
        <orientation evidence="1">Periplasmic side</orientation>
    </subcellularLocation>
</comment>
<reference evidence="15" key="2">
    <citation type="journal article" date="2014" name="ISME J.">
        <title>Microbial stratification in low pH oxic and suboxic macroscopic growths along an acid mine drainage.</title>
        <authorList>
            <person name="Mendez-Garcia C."/>
            <person name="Mesa V."/>
            <person name="Sprenger R.R."/>
            <person name="Richter M."/>
            <person name="Diez M.S."/>
            <person name="Solano J."/>
            <person name="Bargiela R."/>
            <person name="Golyshina O.V."/>
            <person name="Manteca A."/>
            <person name="Ramos J.L."/>
            <person name="Gallego J.R."/>
            <person name="Llorente I."/>
            <person name="Martins Dos Santos V.A."/>
            <person name="Jensen O.N."/>
            <person name="Pelaez A.I."/>
            <person name="Sanchez J."/>
            <person name="Ferrer M."/>
        </authorList>
    </citation>
    <scope>NUCLEOTIDE SEQUENCE</scope>
</reference>
<dbReference type="PRINTS" id="PR01374">
    <property type="entry name" value="TONBPROTEIN"/>
</dbReference>
<sequence>MQTAAAAAQAQQVKQTQLAAAAQKQELEQAVAAAALKQQQEQQAAAARAAAVKTATHIENRNARMVHMVPAKYPLRAARRDEQGWVDVEFTVNPDGSVSNVHVTDSKPRYVFDRAATGAVSRWRFKPALINGRPAAVVLKRQIEFKLSGNG</sequence>
<reference evidence="15" key="1">
    <citation type="submission" date="2013-08" db="EMBL/GenBank/DDBJ databases">
        <authorList>
            <person name="Mendez C."/>
            <person name="Richter M."/>
            <person name="Ferrer M."/>
            <person name="Sanchez J."/>
        </authorList>
    </citation>
    <scope>NUCLEOTIDE SEQUENCE</scope>
</reference>
<dbReference type="PANTHER" id="PTHR33446">
    <property type="entry name" value="PROTEIN TONB-RELATED"/>
    <property type="match status" value="1"/>
</dbReference>
<dbReference type="InterPro" id="IPR037682">
    <property type="entry name" value="TonB_C"/>
</dbReference>
<accession>T0Z6B1</accession>
<dbReference type="InterPro" id="IPR006260">
    <property type="entry name" value="TonB/TolA_C"/>
</dbReference>
<evidence type="ECO:0000259" key="14">
    <source>
        <dbReference type="PROSITE" id="PS52015"/>
    </source>
</evidence>
<feature type="coiled-coil region" evidence="13">
    <location>
        <begin position="13"/>
        <end position="44"/>
    </location>
</feature>
<evidence type="ECO:0000256" key="8">
    <source>
        <dbReference type="ARBA" id="ARBA00022737"/>
    </source>
</evidence>
<evidence type="ECO:0000256" key="9">
    <source>
        <dbReference type="ARBA" id="ARBA00022927"/>
    </source>
</evidence>
<keyword evidence="9" id="KW-0653">Protein transport</keyword>
<keyword evidence="13" id="KW-0175">Coiled coil</keyword>
<proteinExistence type="inferred from homology"/>
<evidence type="ECO:0000313" key="15">
    <source>
        <dbReference type="EMBL" id="EQD39682.1"/>
    </source>
</evidence>
<dbReference type="PANTHER" id="PTHR33446:SF8">
    <property type="entry name" value="PROTEIN TONB"/>
    <property type="match status" value="1"/>
</dbReference>
<evidence type="ECO:0000256" key="1">
    <source>
        <dbReference type="ARBA" id="ARBA00004383"/>
    </source>
</evidence>
<keyword evidence="6" id="KW-0997">Cell inner membrane</keyword>
<dbReference type="EMBL" id="AUZZ01008038">
    <property type="protein sequence ID" value="EQD39682.1"/>
    <property type="molecule type" value="Genomic_DNA"/>
</dbReference>
<keyword evidence="7" id="KW-0812">Transmembrane</keyword>
<dbReference type="NCBIfam" id="TIGR01352">
    <property type="entry name" value="tonB_Cterm"/>
    <property type="match status" value="1"/>
</dbReference>
<comment type="subunit">
    <text evidence="12">Homodimer. Forms a complex with the accessory proteins ExbB and ExbD.</text>
</comment>
<dbReference type="GO" id="GO:0015031">
    <property type="term" value="P:protein transport"/>
    <property type="evidence" value="ECO:0007669"/>
    <property type="project" value="UniProtKB-KW"/>
</dbReference>
<comment type="caution">
    <text evidence="15">The sequence shown here is derived from an EMBL/GenBank/DDBJ whole genome shotgun (WGS) entry which is preliminary data.</text>
</comment>
<feature type="domain" description="TonB C-terminal" evidence="14">
    <location>
        <begin position="58"/>
        <end position="151"/>
    </location>
</feature>
<evidence type="ECO:0000256" key="3">
    <source>
        <dbReference type="ARBA" id="ARBA00022362"/>
    </source>
</evidence>
<evidence type="ECO:0000256" key="6">
    <source>
        <dbReference type="ARBA" id="ARBA00022519"/>
    </source>
</evidence>
<evidence type="ECO:0000256" key="12">
    <source>
        <dbReference type="ARBA" id="ARBA00025849"/>
    </source>
</evidence>
<dbReference type="SUPFAM" id="SSF74653">
    <property type="entry name" value="TolA/TonB C-terminal domain"/>
    <property type="match status" value="1"/>
</dbReference>
<dbReference type="GO" id="GO:0030288">
    <property type="term" value="C:outer membrane-bounded periplasmic space"/>
    <property type="evidence" value="ECO:0007669"/>
    <property type="project" value="InterPro"/>
</dbReference>
<dbReference type="GO" id="GO:0055085">
    <property type="term" value="P:transmembrane transport"/>
    <property type="evidence" value="ECO:0007669"/>
    <property type="project" value="InterPro"/>
</dbReference>